<dbReference type="Gene3D" id="3.40.50.150">
    <property type="entry name" value="Vaccinia Virus protein VP39"/>
    <property type="match status" value="1"/>
</dbReference>
<dbReference type="PANTHER" id="PTHR18895:SF74">
    <property type="entry name" value="MTRF1L RELEASE FACTOR GLUTAMINE METHYLTRANSFERASE"/>
    <property type="match status" value="1"/>
</dbReference>
<dbReference type="EMBL" id="CP119075">
    <property type="protein sequence ID" value="WED65697.1"/>
    <property type="molecule type" value="Genomic_DNA"/>
</dbReference>
<dbReference type="InterPro" id="IPR007848">
    <property type="entry name" value="Small_mtfrase_dom"/>
</dbReference>
<evidence type="ECO:0000313" key="4">
    <source>
        <dbReference type="EMBL" id="WED65697.1"/>
    </source>
</evidence>
<keyword evidence="2" id="KW-0949">S-adenosyl-L-methionine</keyword>
<evidence type="ECO:0000313" key="5">
    <source>
        <dbReference type="Proteomes" id="UP001218638"/>
    </source>
</evidence>
<sequence length="281" mass="31355">MELTAKSASWRRLPWVLAVLETLEAQTSIAPARRVQDLELQRMIAYADGDGEQLARAILRRLAGEPLAYIVGELEFGGRFFWADQRAYITDPETIWLVREVVAEIRNFEQIHQRWPVVAEFGVGGGALSISVKLECPEVTIIGLDIDDNALAVGRLNALRHGVAIELLESNLFSAWSDRGAPDLIFGDPPWGGEDDLYDEVRDAAHYHAMPAASAFPVGGVTGAHQQLLQDVYERRWTSRLILNAGVLRDEPLAELTRQSAWHEIRHPAPDLALLVAQMHR</sequence>
<dbReference type="InterPro" id="IPR050320">
    <property type="entry name" value="N5-glutamine_MTase"/>
</dbReference>
<evidence type="ECO:0000259" key="3">
    <source>
        <dbReference type="Pfam" id="PF05175"/>
    </source>
</evidence>
<dbReference type="RefSeq" id="WP_330930227.1">
    <property type="nucleotide sequence ID" value="NZ_CP119075.1"/>
</dbReference>
<evidence type="ECO:0000256" key="1">
    <source>
        <dbReference type="ARBA" id="ARBA00022603"/>
    </source>
</evidence>
<dbReference type="Gene3D" id="1.10.8.10">
    <property type="entry name" value="DNA helicase RuvA subunit, C-terminal domain"/>
    <property type="match status" value="1"/>
</dbReference>
<name>A0AAE9ZWZ9_9BACT</name>
<organism evidence="4 5">
    <name type="scientific">Synoicihabitans lomoniglobus</name>
    <dbReference type="NCBI Taxonomy" id="2909285"/>
    <lineage>
        <taxon>Bacteria</taxon>
        <taxon>Pseudomonadati</taxon>
        <taxon>Verrucomicrobiota</taxon>
        <taxon>Opitutia</taxon>
        <taxon>Opitutales</taxon>
        <taxon>Opitutaceae</taxon>
        <taxon>Synoicihabitans</taxon>
    </lineage>
</organism>
<feature type="domain" description="Methyltransferase small" evidence="3">
    <location>
        <begin position="117"/>
        <end position="192"/>
    </location>
</feature>
<evidence type="ECO:0000256" key="2">
    <source>
        <dbReference type="ARBA" id="ARBA00022691"/>
    </source>
</evidence>
<dbReference type="KEGG" id="slom:PXH66_02405"/>
<dbReference type="PANTHER" id="PTHR18895">
    <property type="entry name" value="HEMK METHYLTRANSFERASE"/>
    <property type="match status" value="1"/>
</dbReference>
<keyword evidence="1 4" id="KW-0808">Transferase</keyword>
<dbReference type="InterPro" id="IPR029063">
    <property type="entry name" value="SAM-dependent_MTases_sf"/>
</dbReference>
<proteinExistence type="predicted"/>
<protein>
    <submittedName>
        <fullName evidence="4">Class I SAM-dependent methyltransferase</fullName>
    </submittedName>
</protein>
<dbReference type="Proteomes" id="UP001218638">
    <property type="component" value="Chromosome"/>
</dbReference>
<dbReference type="AlphaFoldDB" id="A0AAE9ZWZ9"/>
<dbReference type="GO" id="GO:0003676">
    <property type="term" value="F:nucleic acid binding"/>
    <property type="evidence" value="ECO:0007669"/>
    <property type="project" value="InterPro"/>
</dbReference>
<gene>
    <name evidence="4" type="ORF">PXH66_02405</name>
</gene>
<dbReference type="InterPro" id="IPR002052">
    <property type="entry name" value="DNA_methylase_N6_adenine_CS"/>
</dbReference>
<dbReference type="GO" id="GO:0032259">
    <property type="term" value="P:methylation"/>
    <property type="evidence" value="ECO:0007669"/>
    <property type="project" value="UniProtKB-KW"/>
</dbReference>
<keyword evidence="1 4" id="KW-0489">Methyltransferase</keyword>
<reference evidence="4" key="1">
    <citation type="submission" date="2023-03" db="EMBL/GenBank/DDBJ databases">
        <title>Lomoglobus Profundus gen. nov., sp. nov., a novel member of the phylum Verrucomicrobia, isolated from deep-marine sediment of South China Sea.</title>
        <authorList>
            <person name="Ahmad T."/>
            <person name="Ishaq S.E."/>
            <person name="Wang F."/>
        </authorList>
    </citation>
    <scope>NUCLEOTIDE SEQUENCE</scope>
    <source>
        <strain evidence="4">LMO-M01</strain>
    </source>
</reference>
<keyword evidence="5" id="KW-1185">Reference proteome</keyword>
<dbReference type="SUPFAM" id="SSF53335">
    <property type="entry name" value="S-adenosyl-L-methionine-dependent methyltransferases"/>
    <property type="match status" value="1"/>
</dbReference>
<dbReference type="PROSITE" id="PS00092">
    <property type="entry name" value="N6_MTASE"/>
    <property type="match status" value="1"/>
</dbReference>
<dbReference type="Pfam" id="PF05175">
    <property type="entry name" value="MTS"/>
    <property type="match status" value="1"/>
</dbReference>
<dbReference type="GO" id="GO:0008757">
    <property type="term" value="F:S-adenosylmethionine-dependent methyltransferase activity"/>
    <property type="evidence" value="ECO:0007669"/>
    <property type="project" value="UniProtKB-ARBA"/>
</dbReference>
<accession>A0AAE9ZWZ9</accession>
<dbReference type="CDD" id="cd02440">
    <property type="entry name" value="AdoMet_MTases"/>
    <property type="match status" value="1"/>
</dbReference>
<dbReference type="GO" id="GO:0008170">
    <property type="term" value="F:N-methyltransferase activity"/>
    <property type="evidence" value="ECO:0007669"/>
    <property type="project" value="UniProtKB-ARBA"/>
</dbReference>